<dbReference type="SUPFAM" id="SSF56281">
    <property type="entry name" value="Metallo-hydrolase/oxidoreductase"/>
    <property type="match status" value="1"/>
</dbReference>
<dbReference type="EMBL" id="LR134510">
    <property type="protein sequence ID" value="VEJ09999.1"/>
    <property type="molecule type" value="Genomic_DNA"/>
</dbReference>
<evidence type="ECO:0000256" key="2">
    <source>
        <dbReference type="ARBA" id="ARBA00022723"/>
    </source>
</evidence>
<evidence type="ECO:0000256" key="1">
    <source>
        <dbReference type="ARBA" id="ARBA00001947"/>
    </source>
</evidence>
<dbReference type="Proteomes" id="UP000279799">
    <property type="component" value="Chromosome"/>
</dbReference>
<reference evidence="6 7" key="1">
    <citation type="submission" date="2018-12" db="EMBL/GenBank/DDBJ databases">
        <authorList>
            <consortium name="Pathogen Informatics"/>
        </authorList>
    </citation>
    <scope>NUCLEOTIDE SEQUENCE [LARGE SCALE GENOMIC DNA]</scope>
    <source>
        <strain evidence="6 7">NCTC12871</strain>
    </source>
</reference>
<protein>
    <submittedName>
        <fullName evidence="6">Beta-lactamase domain-containing protein</fullName>
    </submittedName>
</protein>
<dbReference type="InterPro" id="IPR001279">
    <property type="entry name" value="Metallo-B-lactamas"/>
</dbReference>
<dbReference type="Pfam" id="PF00753">
    <property type="entry name" value="Lactamase_B"/>
    <property type="match status" value="1"/>
</dbReference>
<keyword evidence="2" id="KW-0479">Metal-binding</keyword>
<keyword evidence="7" id="KW-1185">Reference proteome</keyword>
<keyword evidence="4" id="KW-0862">Zinc</keyword>
<comment type="cofactor">
    <cofactor evidence="1">
        <name>Zn(2+)</name>
        <dbReference type="ChEBI" id="CHEBI:29105"/>
    </cofactor>
</comment>
<feature type="domain" description="Metallo-beta-lactamase" evidence="5">
    <location>
        <begin position="12"/>
        <end position="191"/>
    </location>
</feature>
<evidence type="ECO:0000313" key="6">
    <source>
        <dbReference type="EMBL" id="VEJ09999.1"/>
    </source>
</evidence>
<accession>A0A448TVP6</accession>
<dbReference type="OrthoDB" id="9802991at2"/>
<dbReference type="PANTHER" id="PTHR46233">
    <property type="entry name" value="HYDROXYACYLGLUTATHIONE HYDROLASE GLOC"/>
    <property type="match status" value="1"/>
</dbReference>
<evidence type="ECO:0000256" key="4">
    <source>
        <dbReference type="ARBA" id="ARBA00022833"/>
    </source>
</evidence>
<evidence type="ECO:0000256" key="3">
    <source>
        <dbReference type="ARBA" id="ARBA00022801"/>
    </source>
</evidence>
<dbReference type="InterPro" id="IPR051453">
    <property type="entry name" value="MBL_Glyoxalase_II"/>
</dbReference>
<gene>
    <name evidence="6" type="ORF">NCTC12871_01498</name>
</gene>
<evidence type="ECO:0000313" key="7">
    <source>
        <dbReference type="Proteomes" id="UP000279799"/>
    </source>
</evidence>
<dbReference type="CDD" id="cd07737">
    <property type="entry name" value="YcbL-like_MBL-fold"/>
    <property type="match status" value="1"/>
</dbReference>
<dbReference type="Gene3D" id="3.60.15.10">
    <property type="entry name" value="Ribonuclease Z/Hydroxyacylglutathione hydrolase-like"/>
    <property type="match status" value="1"/>
</dbReference>
<dbReference type="PANTHER" id="PTHR46233:SF3">
    <property type="entry name" value="HYDROXYACYLGLUTATHIONE HYDROLASE GLOC"/>
    <property type="match status" value="1"/>
</dbReference>
<proteinExistence type="predicted"/>
<keyword evidence="3" id="KW-0378">Hydrolase</keyword>
<dbReference type="KEGG" id="adp:NCTC12871_01498"/>
<evidence type="ECO:0000259" key="5">
    <source>
        <dbReference type="SMART" id="SM00849"/>
    </source>
</evidence>
<name>A0A448TVP6_9PAST</name>
<dbReference type="GO" id="GO:0016787">
    <property type="term" value="F:hydrolase activity"/>
    <property type="evidence" value="ECO:0007669"/>
    <property type="project" value="UniProtKB-KW"/>
</dbReference>
<dbReference type="InterPro" id="IPR036866">
    <property type="entry name" value="RibonucZ/Hydroxyglut_hydro"/>
</dbReference>
<dbReference type="RefSeq" id="WP_126600373.1">
    <property type="nucleotide sequence ID" value="NZ_LR134510.1"/>
</dbReference>
<sequence length="209" mass="23229">MQVELLPVTAFQQNCSLIWDDEKNAAIIDPGGDAQKIIKRVEELGLNVKAILLTHGHLDHVGAAEELKKHFGVEILGPQKEDKFWLDGLHQQALQFGLKEVDAFEPDRWLEDGEVLKIGDIDLEVLHLPGHTPGHVGFINKAHNVAFTGDVLFQQSIGRTDFPRGNHADLIASIKNKLFPLGDKMIIVAGHGQPTTVGEERQYNPYLKN</sequence>
<dbReference type="GO" id="GO:0046872">
    <property type="term" value="F:metal ion binding"/>
    <property type="evidence" value="ECO:0007669"/>
    <property type="project" value="UniProtKB-KW"/>
</dbReference>
<dbReference type="AlphaFoldDB" id="A0A448TVP6"/>
<organism evidence="6 7">
    <name type="scientific">Actinobacillus delphinicola</name>
    <dbReference type="NCBI Taxonomy" id="51161"/>
    <lineage>
        <taxon>Bacteria</taxon>
        <taxon>Pseudomonadati</taxon>
        <taxon>Pseudomonadota</taxon>
        <taxon>Gammaproteobacteria</taxon>
        <taxon>Pasteurellales</taxon>
        <taxon>Pasteurellaceae</taxon>
        <taxon>Actinobacillus</taxon>
    </lineage>
</organism>
<dbReference type="SMART" id="SM00849">
    <property type="entry name" value="Lactamase_B"/>
    <property type="match status" value="1"/>
</dbReference>